<keyword evidence="2" id="KW-1185">Reference proteome</keyword>
<protein>
    <submittedName>
        <fullName evidence="1">Uncharacterized protein</fullName>
    </submittedName>
</protein>
<dbReference type="PATRIC" id="fig|1603606.3.peg.933"/>
<dbReference type="EMBL" id="CP010802">
    <property type="protein sequence ID" value="ALC15637.1"/>
    <property type="molecule type" value="Genomic_DNA"/>
</dbReference>
<evidence type="ECO:0000313" key="2">
    <source>
        <dbReference type="Proteomes" id="UP000057158"/>
    </source>
</evidence>
<name>A0A0M4DFT9_9BACT</name>
<proteinExistence type="predicted"/>
<dbReference type="KEGG" id="des:DSOUD_0850"/>
<dbReference type="AlphaFoldDB" id="A0A0M4DFT9"/>
<evidence type="ECO:0000313" key="1">
    <source>
        <dbReference type="EMBL" id="ALC15637.1"/>
    </source>
</evidence>
<dbReference type="Proteomes" id="UP000057158">
    <property type="component" value="Chromosome"/>
</dbReference>
<gene>
    <name evidence="1" type="ORF">DSOUD_0850</name>
</gene>
<reference evidence="1 2" key="1">
    <citation type="submission" date="2015-07" db="EMBL/GenBank/DDBJ databases">
        <title>Isolation and Genomic Characterization of a Novel Halophilic Metal-Reducing Deltaproteobacterium from the Deep Subsurface.</title>
        <authorList>
            <person name="Badalamenti J.P."/>
            <person name="Summers Z.M."/>
            <person name="Gralnick J.A."/>
            <person name="Bond D.R."/>
        </authorList>
    </citation>
    <scope>NUCLEOTIDE SEQUENCE [LARGE SCALE GENOMIC DNA]</scope>
    <source>
        <strain evidence="1 2">WTL</strain>
    </source>
</reference>
<accession>A0A0M4DFT9</accession>
<sequence>MQAVKAEPVKIRCCGPHPDKAYSAGCGRVMSIFYAYKCLYCGFYFCARCAEKHFGKTRAEHNEEMKAAGKYLGNF</sequence>
<organism evidence="1 2">
    <name type="scientific">Desulfuromonas soudanensis</name>
    <dbReference type="NCBI Taxonomy" id="1603606"/>
    <lineage>
        <taxon>Bacteria</taxon>
        <taxon>Pseudomonadati</taxon>
        <taxon>Thermodesulfobacteriota</taxon>
        <taxon>Desulfuromonadia</taxon>
        <taxon>Desulfuromonadales</taxon>
        <taxon>Desulfuromonadaceae</taxon>
        <taxon>Desulfuromonas</taxon>
    </lineage>
</organism>
<dbReference type="STRING" id="1603606.DSOUD_0850"/>